<evidence type="ECO:0000313" key="1">
    <source>
        <dbReference type="EMBL" id="GFO12110.1"/>
    </source>
</evidence>
<proteinExistence type="predicted"/>
<gene>
    <name evidence="1" type="ORF">PoB_003861500</name>
</gene>
<dbReference type="EMBL" id="BLXT01004371">
    <property type="protein sequence ID" value="GFO12110.1"/>
    <property type="molecule type" value="Genomic_DNA"/>
</dbReference>
<name>A0AAV4AXV9_9GAST</name>
<accession>A0AAV4AXV9</accession>
<keyword evidence="2" id="KW-1185">Reference proteome</keyword>
<sequence length="91" mass="9908">MYVCFGCYGTGKHERSFLLPNNGNLVFVNTLSTTRISQLLGVLSDLGASELSTVPPKPAMDNDINFIFTVLAYNIIVPGSYLVPQESHRSG</sequence>
<reference evidence="1 2" key="1">
    <citation type="journal article" date="2021" name="Elife">
        <title>Chloroplast acquisition without the gene transfer in kleptoplastic sea slugs, Plakobranchus ocellatus.</title>
        <authorList>
            <person name="Maeda T."/>
            <person name="Takahashi S."/>
            <person name="Yoshida T."/>
            <person name="Shimamura S."/>
            <person name="Takaki Y."/>
            <person name="Nagai Y."/>
            <person name="Toyoda A."/>
            <person name="Suzuki Y."/>
            <person name="Arimoto A."/>
            <person name="Ishii H."/>
            <person name="Satoh N."/>
            <person name="Nishiyama T."/>
            <person name="Hasebe M."/>
            <person name="Maruyama T."/>
            <person name="Minagawa J."/>
            <person name="Obokata J."/>
            <person name="Shigenobu S."/>
        </authorList>
    </citation>
    <scope>NUCLEOTIDE SEQUENCE [LARGE SCALE GENOMIC DNA]</scope>
</reference>
<dbReference type="AlphaFoldDB" id="A0AAV4AXV9"/>
<dbReference type="Proteomes" id="UP000735302">
    <property type="component" value="Unassembled WGS sequence"/>
</dbReference>
<organism evidence="1 2">
    <name type="scientific">Plakobranchus ocellatus</name>
    <dbReference type="NCBI Taxonomy" id="259542"/>
    <lineage>
        <taxon>Eukaryota</taxon>
        <taxon>Metazoa</taxon>
        <taxon>Spiralia</taxon>
        <taxon>Lophotrochozoa</taxon>
        <taxon>Mollusca</taxon>
        <taxon>Gastropoda</taxon>
        <taxon>Heterobranchia</taxon>
        <taxon>Euthyneura</taxon>
        <taxon>Panpulmonata</taxon>
        <taxon>Sacoglossa</taxon>
        <taxon>Placobranchoidea</taxon>
        <taxon>Plakobranchidae</taxon>
        <taxon>Plakobranchus</taxon>
    </lineage>
</organism>
<comment type="caution">
    <text evidence="1">The sequence shown here is derived from an EMBL/GenBank/DDBJ whole genome shotgun (WGS) entry which is preliminary data.</text>
</comment>
<evidence type="ECO:0000313" key="2">
    <source>
        <dbReference type="Proteomes" id="UP000735302"/>
    </source>
</evidence>
<protein>
    <submittedName>
        <fullName evidence="1">Uncharacterized protein</fullName>
    </submittedName>
</protein>